<feature type="region of interest" description="Disordered" evidence="1">
    <location>
        <begin position="127"/>
        <end position="149"/>
    </location>
</feature>
<evidence type="ECO:0000313" key="2">
    <source>
        <dbReference type="EMBL" id="ORX48103.1"/>
    </source>
</evidence>
<feature type="compositionally biased region" description="Basic and acidic residues" evidence="1">
    <location>
        <begin position="139"/>
        <end position="149"/>
    </location>
</feature>
<protein>
    <submittedName>
        <fullName evidence="2">Uncharacterized protein</fullName>
    </submittedName>
</protein>
<comment type="caution">
    <text evidence="2">The sequence shown here is derived from an EMBL/GenBank/DDBJ whole genome shotgun (WGS) entry which is preliminary data.</text>
</comment>
<keyword evidence="3" id="KW-1185">Reference proteome</keyword>
<evidence type="ECO:0000256" key="1">
    <source>
        <dbReference type="SAM" id="MobiDB-lite"/>
    </source>
</evidence>
<dbReference type="EMBL" id="MCFH01000028">
    <property type="protein sequence ID" value="ORX48103.1"/>
    <property type="molecule type" value="Genomic_DNA"/>
</dbReference>
<gene>
    <name evidence="2" type="ORF">BCR36DRAFT_371356</name>
</gene>
<reference evidence="2 3" key="2">
    <citation type="submission" date="2016-08" db="EMBL/GenBank/DDBJ databases">
        <title>Pervasive Adenine N6-methylation of Active Genes in Fungi.</title>
        <authorList>
            <consortium name="DOE Joint Genome Institute"/>
            <person name="Mondo S.J."/>
            <person name="Dannebaum R.O."/>
            <person name="Kuo R.C."/>
            <person name="Labutti K."/>
            <person name="Haridas S."/>
            <person name="Kuo A."/>
            <person name="Salamov A."/>
            <person name="Ahrendt S.R."/>
            <person name="Lipzen A."/>
            <person name="Sullivan W."/>
            <person name="Andreopoulos W.B."/>
            <person name="Clum A."/>
            <person name="Lindquist E."/>
            <person name="Daum C."/>
            <person name="Ramamoorthy G.K."/>
            <person name="Gryganskyi A."/>
            <person name="Culley D."/>
            <person name="Magnuson J.K."/>
            <person name="James T.Y."/>
            <person name="O'Malley M.A."/>
            <person name="Stajich J.E."/>
            <person name="Spatafora J.W."/>
            <person name="Visel A."/>
            <person name="Grigoriev I.V."/>
        </authorList>
    </citation>
    <scope>NUCLEOTIDE SEQUENCE [LARGE SCALE GENOMIC DNA]</scope>
    <source>
        <strain evidence="3">finn</strain>
    </source>
</reference>
<dbReference type="AlphaFoldDB" id="A0A1Y1V7V9"/>
<dbReference type="STRING" id="1754191.A0A1Y1V7V9"/>
<name>A0A1Y1V7V9_9FUNG</name>
<evidence type="ECO:0000313" key="3">
    <source>
        <dbReference type="Proteomes" id="UP000193719"/>
    </source>
</evidence>
<accession>A0A1Y1V7V9</accession>
<sequence>MIMENEISQFYTCITQISNTNKNEQIIKKYSLPTQLSSSSFISCDSGKENDQKENENIFLNDNIKFNDKNECSELIIETQQKLQNLRLESFIKTFPFTMEEKNNYNYNTNHTDIINTKEKTNKRKLNSDTNIFNQENENNNRKKNSERNYEKISEITKKIKLSDNKDGNNNPNNYVHDSIQCEINSYKNYNSIKNIFEVDKDDETSDYKKLESNNNNNDNQCWGILQSINPKFQTFHLKESQLKKEYTIGRSKNCDIQ</sequence>
<reference evidence="2 3" key="1">
    <citation type="submission" date="2016-08" db="EMBL/GenBank/DDBJ databases">
        <title>Genomes of anaerobic fungi encode conserved fungal cellulosomes for biomass hydrolysis.</title>
        <authorList>
            <consortium name="DOE Joint Genome Institute"/>
            <person name="Haitjema C.H."/>
            <person name="Gilmore S.P."/>
            <person name="Henske J.K."/>
            <person name="Solomon K.V."/>
            <person name="De Groot R."/>
            <person name="Kuo A."/>
            <person name="Mondo S.J."/>
            <person name="Salamov A.A."/>
            <person name="Labutti K."/>
            <person name="Zhao Z."/>
            <person name="Chiniquy J."/>
            <person name="Barry K."/>
            <person name="Brewer H.M."/>
            <person name="Purvine S.O."/>
            <person name="Wright A.T."/>
            <person name="Boxma B."/>
            <person name="Van Alen T."/>
            <person name="Hackstein J.H."/>
            <person name="Baker S.E."/>
            <person name="Grigoriev I.V."/>
            <person name="O'Malley M.A."/>
        </authorList>
    </citation>
    <scope>NUCLEOTIDE SEQUENCE [LARGE SCALE GENOMIC DNA]</scope>
    <source>
        <strain evidence="3">finn</strain>
    </source>
</reference>
<proteinExistence type="predicted"/>
<dbReference type="Proteomes" id="UP000193719">
    <property type="component" value="Unassembled WGS sequence"/>
</dbReference>
<organism evidence="2 3">
    <name type="scientific">Piromyces finnis</name>
    <dbReference type="NCBI Taxonomy" id="1754191"/>
    <lineage>
        <taxon>Eukaryota</taxon>
        <taxon>Fungi</taxon>
        <taxon>Fungi incertae sedis</taxon>
        <taxon>Chytridiomycota</taxon>
        <taxon>Chytridiomycota incertae sedis</taxon>
        <taxon>Neocallimastigomycetes</taxon>
        <taxon>Neocallimastigales</taxon>
        <taxon>Neocallimastigaceae</taxon>
        <taxon>Piromyces</taxon>
    </lineage>
</organism>